<dbReference type="EMBL" id="PTJD01000011">
    <property type="protein sequence ID" value="PPK93217.1"/>
    <property type="molecule type" value="Genomic_DNA"/>
</dbReference>
<name>A0A2S6IGA4_9ACTN</name>
<gene>
    <name evidence="3" type="ORF">CLV92_111134</name>
</gene>
<dbReference type="RefSeq" id="WP_146099573.1">
    <property type="nucleotide sequence ID" value="NZ_PTJD01000011.1"/>
</dbReference>
<evidence type="ECO:0000313" key="4">
    <source>
        <dbReference type="Proteomes" id="UP000239485"/>
    </source>
</evidence>
<keyword evidence="2" id="KW-0472">Membrane</keyword>
<dbReference type="AlphaFoldDB" id="A0A2S6IGA4"/>
<feature type="region of interest" description="Disordered" evidence="1">
    <location>
        <begin position="76"/>
        <end position="99"/>
    </location>
</feature>
<organism evidence="3 4">
    <name type="scientific">Kineococcus xinjiangensis</name>
    <dbReference type="NCBI Taxonomy" id="512762"/>
    <lineage>
        <taxon>Bacteria</taxon>
        <taxon>Bacillati</taxon>
        <taxon>Actinomycetota</taxon>
        <taxon>Actinomycetes</taxon>
        <taxon>Kineosporiales</taxon>
        <taxon>Kineosporiaceae</taxon>
        <taxon>Kineococcus</taxon>
    </lineage>
</organism>
<accession>A0A2S6IGA4</accession>
<comment type="caution">
    <text evidence="3">The sequence shown here is derived from an EMBL/GenBank/DDBJ whole genome shotgun (WGS) entry which is preliminary data.</text>
</comment>
<dbReference type="Proteomes" id="UP000239485">
    <property type="component" value="Unassembled WGS sequence"/>
</dbReference>
<proteinExistence type="predicted"/>
<evidence type="ECO:0000256" key="2">
    <source>
        <dbReference type="SAM" id="Phobius"/>
    </source>
</evidence>
<evidence type="ECO:0000313" key="3">
    <source>
        <dbReference type="EMBL" id="PPK93217.1"/>
    </source>
</evidence>
<evidence type="ECO:0000256" key="1">
    <source>
        <dbReference type="SAM" id="MobiDB-lite"/>
    </source>
</evidence>
<keyword evidence="2" id="KW-0812">Transmembrane</keyword>
<feature type="transmembrane region" description="Helical" evidence="2">
    <location>
        <begin position="51"/>
        <end position="71"/>
    </location>
</feature>
<keyword evidence="4" id="KW-1185">Reference proteome</keyword>
<sequence length="236" mass="25350">MSPLTPEDLEGGAQQLLLRAGASAPGDTATVAALIGRVHHRGRIRRRRRRLVRSAVGVGATAAVVLVALALPGSDDTRSLEPAGPSTTATSPDDFTAGGWTLPRETHLPDGLKDWRGQIRESMRRYPDAFVVPERLPSDIFEMHVAVHGEQPLIGVDTDGPGVFICVADLATCQQGFTDWPVVRSGEVDSRSFHVLVSPPGKPDETGLTTSEREFWATVPFTAGTPDWMAATDIRP</sequence>
<keyword evidence="2" id="KW-1133">Transmembrane helix</keyword>
<reference evidence="3 4" key="1">
    <citation type="submission" date="2018-02" db="EMBL/GenBank/DDBJ databases">
        <title>Genomic Encyclopedia of Archaeal and Bacterial Type Strains, Phase II (KMG-II): from individual species to whole genera.</title>
        <authorList>
            <person name="Goeker M."/>
        </authorList>
    </citation>
    <scope>NUCLEOTIDE SEQUENCE [LARGE SCALE GENOMIC DNA]</scope>
    <source>
        <strain evidence="3 4">DSM 22857</strain>
    </source>
</reference>
<protein>
    <submittedName>
        <fullName evidence="3">Uncharacterized protein</fullName>
    </submittedName>
</protein>